<evidence type="ECO:0000256" key="11">
    <source>
        <dbReference type="ARBA" id="ARBA00024942"/>
    </source>
</evidence>
<dbReference type="Pfam" id="PF02867">
    <property type="entry name" value="Ribonuc_red_lgC"/>
    <property type="match status" value="2"/>
</dbReference>
<keyword evidence="5 14" id="KW-0547">Nucleotide-binding</keyword>
<name>A0A0D8IZN9_9FIRM</name>
<dbReference type="PANTHER" id="PTHR43371">
    <property type="entry name" value="VITAMIN B12-DEPENDENT RIBONUCLEOTIDE REDUCTASE"/>
    <property type="match status" value="1"/>
</dbReference>
<dbReference type="PANTHER" id="PTHR43371:SF1">
    <property type="entry name" value="RIBONUCLEOSIDE-DIPHOSPHATE REDUCTASE"/>
    <property type="match status" value="1"/>
</dbReference>
<evidence type="ECO:0000259" key="17">
    <source>
        <dbReference type="Pfam" id="PF02867"/>
    </source>
</evidence>
<proteinExistence type="inferred from homology"/>
<dbReference type="EMBL" id="JXXK01000011">
    <property type="protein sequence ID" value="KJF39964.1"/>
    <property type="molecule type" value="Genomic_DNA"/>
</dbReference>
<dbReference type="InterPro" id="IPR024434">
    <property type="entry name" value="TSCPD_dom"/>
</dbReference>
<dbReference type="Pfam" id="PF00317">
    <property type="entry name" value="Ribonuc_red_lgN"/>
    <property type="match status" value="1"/>
</dbReference>
<evidence type="ECO:0000256" key="15">
    <source>
        <dbReference type="SAM" id="MobiDB-lite"/>
    </source>
</evidence>
<dbReference type="GO" id="GO:0004748">
    <property type="term" value="F:ribonucleoside-diphosphate reductase activity, thioredoxin disulfide as acceptor"/>
    <property type="evidence" value="ECO:0007669"/>
    <property type="project" value="UniProtKB-EC"/>
</dbReference>
<evidence type="ECO:0000256" key="9">
    <source>
        <dbReference type="ARBA" id="ARBA00023157"/>
    </source>
</evidence>
<reference evidence="19" key="1">
    <citation type="submission" date="2015-02" db="EMBL/GenBank/DDBJ databases">
        <title>A novel member of the family Ruminococcaceae isolated from human feces.</title>
        <authorList>
            <person name="Shkoporov A.N."/>
            <person name="Chaplin A.V."/>
            <person name="Motuzova O.V."/>
            <person name="Kafarskaia L.I."/>
            <person name="Khokhlova E.V."/>
            <person name="Efimov B.A."/>
        </authorList>
    </citation>
    <scope>NUCLEOTIDE SEQUENCE [LARGE SCALE GENOMIC DNA]</scope>
    <source>
        <strain evidence="19">585-1</strain>
    </source>
</reference>
<dbReference type="InterPro" id="IPR008926">
    <property type="entry name" value="RNR_R1-su_N"/>
</dbReference>
<dbReference type="Gene3D" id="3.20.70.20">
    <property type="match status" value="1"/>
</dbReference>
<feature type="region of interest" description="Disordered" evidence="15">
    <location>
        <begin position="701"/>
        <end position="731"/>
    </location>
</feature>
<organism evidence="19 20">
    <name type="scientific">Ruthenibacterium lactatiformans</name>
    <dbReference type="NCBI Taxonomy" id="1550024"/>
    <lineage>
        <taxon>Bacteria</taxon>
        <taxon>Bacillati</taxon>
        <taxon>Bacillota</taxon>
        <taxon>Clostridia</taxon>
        <taxon>Eubacteriales</taxon>
        <taxon>Oscillospiraceae</taxon>
        <taxon>Ruthenibacterium</taxon>
    </lineage>
</organism>
<keyword evidence="6" id="KW-0067">ATP-binding</keyword>
<evidence type="ECO:0000256" key="2">
    <source>
        <dbReference type="ARBA" id="ARBA00007405"/>
    </source>
</evidence>
<feature type="domain" description="TSCPD" evidence="18">
    <location>
        <begin position="592"/>
        <end position="691"/>
    </location>
</feature>
<dbReference type="Proteomes" id="UP000032483">
    <property type="component" value="Unassembled WGS sequence"/>
</dbReference>
<dbReference type="CDD" id="cd02888">
    <property type="entry name" value="RNR_II_dimer"/>
    <property type="match status" value="1"/>
</dbReference>
<accession>A0A0D8IZN9</accession>
<keyword evidence="20" id="KW-1185">Reference proteome</keyword>
<keyword evidence="8" id="KW-0215">Deoxyribonucleotide synthesis</keyword>
<evidence type="ECO:0000259" key="18">
    <source>
        <dbReference type="Pfam" id="PF12637"/>
    </source>
</evidence>
<dbReference type="NCBIfam" id="NF006417">
    <property type="entry name" value="PRK08665.1"/>
    <property type="match status" value="1"/>
</dbReference>
<dbReference type="InterPro" id="IPR013344">
    <property type="entry name" value="RNR_NrdJ/NrdZ"/>
</dbReference>
<evidence type="ECO:0000256" key="13">
    <source>
        <dbReference type="ARBA" id="ARBA00047754"/>
    </source>
</evidence>
<dbReference type="InterPro" id="IPR050862">
    <property type="entry name" value="RdRp_reductase_class-2"/>
</dbReference>
<comment type="function">
    <text evidence="11">Provides the precursors necessary for DNA synthesis. Catalyzes the biosynthesis of deoxyribonucleotides from the corresponding ribonucleotides.</text>
</comment>
<keyword evidence="10 14" id="KW-0170">Cobalt</keyword>
<feature type="domain" description="Ribonucleotide reductase large subunit C-terminal" evidence="17">
    <location>
        <begin position="411"/>
        <end position="557"/>
    </location>
</feature>
<dbReference type="GeneID" id="42856807"/>
<comment type="catalytic activity">
    <reaction evidence="13 14">
        <text>a 2'-deoxyribonucleoside 5'-diphosphate + [thioredoxin]-disulfide + H2O = a ribonucleoside 5'-diphosphate + [thioredoxin]-dithiol</text>
        <dbReference type="Rhea" id="RHEA:23252"/>
        <dbReference type="Rhea" id="RHEA-COMP:10698"/>
        <dbReference type="Rhea" id="RHEA-COMP:10700"/>
        <dbReference type="ChEBI" id="CHEBI:15377"/>
        <dbReference type="ChEBI" id="CHEBI:29950"/>
        <dbReference type="ChEBI" id="CHEBI:50058"/>
        <dbReference type="ChEBI" id="CHEBI:57930"/>
        <dbReference type="ChEBI" id="CHEBI:73316"/>
        <dbReference type="EC" id="1.17.4.1"/>
    </reaction>
</comment>
<keyword evidence="3 14" id="KW-0846">Cobalamin</keyword>
<evidence type="ECO:0000256" key="8">
    <source>
        <dbReference type="ARBA" id="ARBA00023116"/>
    </source>
</evidence>
<evidence type="ECO:0000256" key="1">
    <source>
        <dbReference type="ARBA" id="ARBA00001922"/>
    </source>
</evidence>
<evidence type="ECO:0000256" key="10">
    <source>
        <dbReference type="ARBA" id="ARBA00023285"/>
    </source>
</evidence>
<evidence type="ECO:0000259" key="16">
    <source>
        <dbReference type="Pfam" id="PF00317"/>
    </source>
</evidence>
<evidence type="ECO:0000313" key="19">
    <source>
        <dbReference type="EMBL" id="KJF39964.1"/>
    </source>
</evidence>
<dbReference type="GO" id="GO:0031419">
    <property type="term" value="F:cobalamin binding"/>
    <property type="evidence" value="ECO:0007669"/>
    <property type="project" value="UniProtKB-KW"/>
</dbReference>
<comment type="caution">
    <text evidence="19">The sequence shown here is derived from an EMBL/GenBank/DDBJ whole genome shotgun (WGS) entry which is preliminary data.</text>
</comment>
<evidence type="ECO:0000256" key="5">
    <source>
        <dbReference type="ARBA" id="ARBA00022741"/>
    </source>
</evidence>
<dbReference type="PRINTS" id="PR01183">
    <property type="entry name" value="RIBORDTASEM1"/>
</dbReference>
<dbReference type="GO" id="GO:0009263">
    <property type="term" value="P:deoxyribonucleotide biosynthetic process"/>
    <property type="evidence" value="ECO:0007669"/>
    <property type="project" value="UniProtKB-KW"/>
</dbReference>
<dbReference type="Pfam" id="PF12637">
    <property type="entry name" value="TSCPD"/>
    <property type="match status" value="1"/>
</dbReference>
<evidence type="ECO:0000256" key="6">
    <source>
        <dbReference type="ARBA" id="ARBA00022840"/>
    </source>
</evidence>
<feature type="domain" description="Ribonucleotide reductase large subunit N-terminal" evidence="16">
    <location>
        <begin position="7"/>
        <end position="86"/>
    </location>
</feature>
<keyword evidence="9" id="KW-1015">Disulfide bond</keyword>
<dbReference type="FunFam" id="3.20.70.20:FF:000018">
    <property type="entry name" value="Vitamin B12-dependent ribonucleotide reductase"/>
    <property type="match status" value="1"/>
</dbReference>
<dbReference type="AlphaFoldDB" id="A0A0D8IZN9"/>
<dbReference type="GO" id="GO:0071897">
    <property type="term" value="P:DNA biosynthetic process"/>
    <property type="evidence" value="ECO:0007669"/>
    <property type="project" value="UniProtKB-KW"/>
</dbReference>
<feature type="compositionally biased region" description="Low complexity" evidence="15">
    <location>
        <begin position="710"/>
        <end position="729"/>
    </location>
</feature>
<comment type="similarity">
    <text evidence="2 14">Belongs to the ribonucleoside diphosphate reductase class-2 family.</text>
</comment>
<comment type="function">
    <text evidence="12 14">Catalyzes the reduction of ribonucleotides to deoxyribonucleotides. May function to provide a pool of deoxyribonucleotide precursors for DNA repair during oxygen limitation and/or for immediate growth after restoration of oxygen.</text>
</comment>
<evidence type="ECO:0000256" key="12">
    <source>
        <dbReference type="ARBA" id="ARBA00025437"/>
    </source>
</evidence>
<evidence type="ECO:0000256" key="7">
    <source>
        <dbReference type="ARBA" id="ARBA00023002"/>
    </source>
</evidence>
<feature type="domain" description="Ribonucleotide reductase large subunit C-terminal" evidence="17">
    <location>
        <begin position="89"/>
        <end position="409"/>
    </location>
</feature>
<dbReference type="GO" id="GO:0005524">
    <property type="term" value="F:ATP binding"/>
    <property type="evidence" value="ECO:0007669"/>
    <property type="project" value="UniProtKB-KW"/>
</dbReference>
<keyword evidence="7 14" id="KW-0560">Oxidoreductase</keyword>
<comment type="cofactor">
    <cofactor evidence="1 14">
        <name>adenosylcob(III)alamin</name>
        <dbReference type="ChEBI" id="CHEBI:18408"/>
    </cofactor>
</comment>
<evidence type="ECO:0000256" key="3">
    <source>
        <dbReference type="ARBA" id="ARBA00022628"/>
    </source>
</evidence>
<dbReference type="RefSeq" id="WP_050005351.1">
    <property type="nucleotide sequence ID" value="NZ_JXXK01000011.1"/>
</dbReference>
<dbReference type="EC" id="1.17.4.1" evidence="14"/>
<dbReference type="PATRIC" id="fig|1550024.3.peg.2146"/>
<dbReference type="InterPro" id="IPR013509">
    <property type="entry name" value="RNR_lsu_N"/>
</dbReference>
<evidence type="ECO:0000256" key="4">
    <source>
        <dbReference type="ARBA" id="ARBA00022634"/>
    </source>
</evidence>
<evidence type="ECO:0000313" key="20">
    <source>
        <dbReference type="Proteomes" id="UP000032483"/>
    </source>
</evidence>
<protein>
    <recommendedName>
        <fullName evidence="14">Vitamin B12-dependent ribonucleotide reductase</fullName>
        <ecNumber evidence="14">1.17.4.1</ecNumber>
    </recommendedName>
</protein>
<dbReference type="InterPro" id="IPR000788">
    <property type="entry name" value="RNR_lg_C"/>
</dbReference>
<dbReference type="SUPFAM" id="SSF51998">
    <property type="entry name" value="PFL-like glycyl radical enzymes"/>
    <property type="match status" value="1"/>
</dbReference>
<keyword evidence="4 14" id="KW-0237">DNA synthesis</keyword>
<sequence>MAIEDIGKNALQVLEKRYLAKDAEGNHTEDVAGLFRRVAAAVAPEDRNYDENADTAALADSFYELMTSLRFLPNSPTLMNAGRPLGQLSACFVLPVEDSMEAIFETVKNAALIHKSGGGTGFSFSRLRQNGAPVNSTGGVASGPVSFMRVFNMATEAVKQGGTRRGANMGILRVDHPDILEFIDCKKVNGDITNFNISVGITEAFMQAVEENRDYDLIDPQTRRPVGKRSARELFEKIVDAAWRNGEPGIIFLDRLNRDNVVPSQGEIESTNPCGEQPLLPYESCNLGSINLVKMLAKTPEGYAVDYGLLRDTVRQAIHFLDNVIDVNNYPLEQIGAVTRATRKIGLGVMGFADMLLYLGVPYNSDEGVALAEKLMAFINAEGHAASTALAAQRGAFPLFAESIYKDGDLLRNGTVTTIAPTGTLSMIGGCSSGVEPVFAYVYIRNIMDGTEMLEVNPVLREKLQERGLYSDALMRKIAKEGTIAHIAEIPEDIRRVFVCAHDVSPVYHTRMQAAFQRHTDNAVSKTVNFPHSATREEVAEVYMLAYKMGCKGVTIYRDGSRDSQVLNIGSVKKEGGAAAQHPFGRIVPRPRPAITMGFTERMKIGCGNLYVTVNYDENGICEVFTSTGKAGGCPSQSEATARLASVALRSGISVEEVYDQLKGIRCPSTIRQQGMSCTSCPDAIAKVLAKVDRFIRENNNAVQHPEAEPTPGQRRAAAGGPATAGPRGSHVPAAASEIHICPECGGPVEHEGGCVICRNCGFSKCG</sequence>
<evidence type="ECO:0000256" key="14">
    <source>
        <dbReference type="RuleBase" id="RU364064"/>
    </source>
</evidence>
<dbReference type="UniPathway" id="UPA00326"/>
<dbReference type="NCBIfam" id="TIGR02504">
    <property type="entry name" value="NrdJ_Z"/>
    <property type="match status" value="1"/>
</dbReference>
<gene>
    <name evidence="19" type="ORF">TQ39_09435</name>
</gene>
<dbReference type="SUPFAM" id="SSF48168">
    <property type="entry name" value="R1 subunit of ribonucleotide reductase, N-terminal domain"/>
    <property type="match status" value="1"/>
</dbReference>